<dbReference type="OrthoDB" id="25996at2"/>
<protein>
    <recommendedName>
        <fullName evidence="5">Peptidyl-prolyl cis-trans isomerase</fullName>
        <ecNumber evidence="5">5.2.1.8</ecNumber>
    </recommendedName>
</protein>
<reference evidence="7 8" key="1">
    <citation type="submission" date="2013-02" db="EMBL/GenBank/DDBJ databases">
        <title>Whole genome shotgun sequence of Gordonia malaquae NBRC 108250.</title>
        <authorList>
            <person name="Yoshida I."/>
            <person name="Hosoyama A."/>
            <person name="Tsuchikane K."/>
            <person name="Ando Y."/>
            <person name="Baba S."/>
            <person name="Ohji S."/>
            <person name="Hamada M."/>
            <person name="Tamura T."/>
            <person name="Yamazoe A."/>
            <person name="Yamazaki S."/>
            <person name="Fujita N."/>
        </authorList>
    </citation>
    <scope>NUCLEOTIDE SEQUENCE [LARGE SCALE GENOMIC DNA]</scope>
    <source>
        <strain evidence="7 8">NBRC 108250</strain>
    </source>
</reference>
<dbReference type="InterPro" id="IPR046357">
    <property type="entry name" value="PPIase_dom_sf"/>
</dbReference>
<dbReference type="PROSITE" id="PS50059">
    <property type="entry name" value="FKBP_PPIASE"/>
    <property type="match status" value="1"/>
</dbReference>
<evidence type="ECO:0000256" key="3">
    <source>
        <dbReference type="ARBA" id="ARBA00023235"/>
    </source>
</evidence>
<dbReference type="Proteomes" id="UP000035009">
    <property type="component" value="Unassembled WGS sequence"/>
</dbReference>
<keyword evidence="2 4" id="KW-0697">Rotamase</keyword>
<proteinExistence type="inferred from homology"/>
<keyword evidence="8" id="KW-1185">Reference proteome</keyword>
<name>M3UTM6_GORML</name>
<dbReference type="InterPro" id="IPR001179">
    <property type="entry name" value="PPIase_FKBP_dom"/>
</dbReference>
<dbReference type="RefSeq" id="WP_008376838.1">
    <property type="nucleotide sequence ID" value="NZ_BAOP01000004.1"/>
</dbReference>
<dbReference type="eggNOG" id="COG0545">
    <property type="taxonomic scope" value="Bacteria"/>
</dbReference>
<sequence>MFQGTKGSIEVVAPTAENAPLITVNGKFAVDETSVKTLVPGTGAEVTTSSFVTFCYSGVTGRDGSTFDDSFSRGAPISYPATQLVPGFTKALVGQKVGAKVAVAVSPSDGYPSGTPDGKIQPGDSIVFALSILDAS</sequence>
<dbReference type="Pfam" id="PF00254">
    <property type="entry name" value="FKBP_C"/>
    <property type="match status" value="1"/>
</dbReference>
<dbReference type="EC" id="5.2.1.8" evidence="5"/>
<evidence type="ECO:0000256" key="1">
    <source>
        <dbReference type="ARBA" id="ARBA00000971"/>
    </source>
</evidence>
<dbReference type="EMBL" id="BAOP01000004">
    <property type="protein sequence ID" value="GAC78707.1"/>
    <property type="molecule type" value="Genomic_DNA"/>
</dbReference>
<evidence type="ECO:0000313" key="7">
    <source>
        <dbReference type="EMBL" id="GAC78707.1"/>
    </source>
</evidence>
<evidence type="ECO:0000256" key="2">
    <source>
        <dbReference type="ARBA" id="ARBA00023110"/>
    </source>
</evidence>
<comment type="caution">
    <text evidence="7">The sequence shown here is derived from an EMBL/GenBank/DDBJ whole genome shotgun (WGS) entry which is preliminary data.</text>
</comment>
<dbReference type="SUPFAM" id="SSF54534">
    <property type="entry name" value="FKBP-like"/>
    <property type="match status" value="1"/>
</dbReference>
<dbReference type="GO" id="GO:0003755">
    <property type="term" value="F:peptidyl-prolyl cis-trans isomerase activity"/>
    <property type="evidence" value="ECO:0007669"/>
    <property type="project" value="UniProtKB-UniRule"/>
</dbReference>
<accession>M3UTM6</accession>
<comment type="catalytic activity">
    <reaction evidence="1 4 5">
        <text>[protein]-peptidylproline (omega=180) = [protein]-peptidylproline (omega=0)</text>
        <dbReference type="Rhea" id="RHEA:16237"/>
        <dbReference type="Rhea" id="RHEA-COMP:10747"/>
        <dbReference type="Rhea" id="RHEA-COMP:10748"/>
        <dbReference type="ChEBI" id="CHEBI:83833"/>
        <dbReference type="ChEBI" id="CHEBI:83834"/>
        <dbReference type="EC" id="5.2.1.8"/>
    </reaction>
</comment>
<dbReference type="Gene3D" id="3.10.50.40">
    <property type="match status" value="1"/>
</dbReference>
<dbReference type="AlphaFoldDB" id="M3UTM6"/>
<dbReference type="STRING" id="410332.SAMN04488550_2831"/>
<evidence type="ECO:0000256" key="5">
    <source>
        <dbReference type="RuleBase" id="RU003915"/>
    </source>
</evidence>
<organism evidence="7 8">
    <name type="scientific">Gordonia malaquae NBRC 108250</name>
    <dbReference type="NCBI Taxonomy" id="1223542"/>
    <lineage>
        <taxon>Bacteria</taxon>
        <taxon>Bacillati</taxon>
        <taxon>Actinomycetota</taxon>
        <taxon>Actinomycetes</taxon>
        <taxon>Mycobacteriales</taxon>
        <taxon>Gordoniaceae</taxon>
        <taxon>Gordonia</taxon>
    </lineage>
</organism>
<evidence type="ECO:0000259" key="6">
    <source>
        <dbReference type="PROSITE" id="PS50059"/>
    </source>
</evidence>
<comment type="similarity">
    <text evidence="5">Belongs to the FKBP-type PPIase family.</text>
</comment>
<evidence type="ECO:0000256" key="4">
    <source>
        <dbReference type="PROSITE-ProRule" id="PRU00277"/>
    </source>
</evidence>
<evidence type="ECO:0000313" key="8">
    <source>
        <dbReference type="Proteomes" id="UP000035009"/>
    </source>
</evidence>
<keyword evidence="3 4" id="KW-0413">Isomerase</keyword>
<feature type="domain" description="PPIase FKBP-type" evidence="6">
    <location>
        <begin position="49"/>
        <end position="136"/>
    </location>
</feature>
<gene>
    <name evidence="7" type="ORF">GM1_004_01520</name>
</gene>